<dbReference type="EMBL" id="LNIX01000031">
    <property type="protein sequence ID" value="OXA40926.1"/>
    <property type="molecule type" value="Genomic_DNA"/>
</dbReference>
<reference evidence="1 2" key="1">
    <citation type="submission" date="2015-12" db="EMBL/GenBank/DDBJ databases">
        <title>The genome of Folsomia candida.</title>
        <authorList>
            <person name="Faddeeva A."/>
            <person name="Derks M.F."/>
            <person name="Anvar Y."/>
            <person name="Smit S."/>
            <person name="Van Straalen N."/>
            <person name="Roelofs D."/>
        </authorList>
    </citation>
    <scope>NUCLEOTIDE SEQUENCE [LARGE SCALE GENOMIC DNA]</scope>
    <source>
        <strain evidence="1 2">VU population</strain>
        <tissue evidence="1">Whole body</tissue>
    </source>
</reference>
<proteinExistence type="predicted"/>
<accession>A0A226D9J6</accession>
<protein>
    <submittedName>
        <fullName evidence="1">Uncharacterized protein</fullName>
    </submittedName>
</protein>
<gene>
    <name evidence="1" type="ORF">Fcan01_24385</name>
</gene>
<comment type="caution">
    <text evidence="1">The sequence shown here is derived from an EMBL/GenBank/DDBJ whole genome shotgun (WGS) entry which is preliminary data.</text>
</comment>
<evidence type="ECO:0000313" key="1">
    <source>
        <dbReference type="EMBL" id="OXA40926.1"/>
    </source>
</evidence>
<name>A0A226D9J6_FOLCA</name>
<evidence type="ECO:0000313" key="2">
    <source>
        <dbReference type="Proteomes" id="UP000198287"/>
    </source>
</evidence>
<keyword evidence="2" id="KW-1185">Reference proteome</keyword>
<sequence>MGCQITREKRLQIITILCNEPFILRERCQFVAHLGPAEIPAADILRWGASQSNMTGFELFSEIMDSWLSTNGNEATVEKLIECLTAMGNGTKSCTEKIELLGTQAQKSCGFGDDYDIVLIDTFSQLHSFFHPEMQYLFVTKYYKRFDSATFFKLTEDTVLQFARQYCASTSEKYPSLGDSEKEIFHSRHGDLRVVLRNKDGGKFVVGMVNGCVRSLIDPGENWDLQNFRTFWEHLRNDNFARVVQETRLILFEKLLLAKEIYGSDE</sequence>
<dbReference type="AlphaFoldDB" id="A0A226D9J6"/>
<dbReference type="Proteomes" id="UP000198287">
    <property type="component" value="Unassembled WGS sequence"/>
</dbReference>
<organism evidence="1 2">
    <name type="scientific">Folsomia candida</name>
    <name type="common">Springtail</name>
    <dbReference type="NCBI Taxonomy" id="158441"/>
    <lineage>
        <taxon>Eukaryota</taxon>
        <taxon>Metazoa</taxon>
        <taxon>Ecdysozoa</taxon>
        <taxon>Arthropoda</taxon>
        <taxon>Hexapoda</taxon>
        <taxon>Collembola</taxon>
        <taxon>Entomobryomorpha</taxon>
        <taxon>Isotomoidea</taxon>
        <taxon>Isotomidae</taxon>
        <taxon>Proisotominae</taxon>
        <taxon>Folsomia</taxon>
    </lineage>
</organism>